<evidence type="ECO:0000256" key="9">
    <source>
        <dbReference type="SAM" id="MobiDB-lite"/>
    </source>
</evidence>
<keyword evidence="11" id="KW-1185">Reference proteome</keyword>
<feature type="compositionally biased region" description="Basic residues" evidence="9">
    <location>
        <begin position="762"/>
        <end position="771"/>
    </location>
</feature>
<dbReference type="GO" id="GO:0006364">
    <property type="term" value="P:rRNA processing"/>
    <property type="evidence" value="ECO:0007669"/>
    <property type="project" value="UniProtKB-KW"/>
</dbReference>
<dbReference type="GO" id="GO:0005732">
    <property type="term" value="C:sno(s)RNA-containing ribonucleoprotein complex"/>
    <property type="evidence" value="ECO:0000318"/>
    <property type="project" value="GO_Central"/>
</dbReference>
<dbReference type="InParanoid" id="B9RW55"/>
<proteinExistence type="inferred from homology"/>
<evidence type="ECO:0000256" key="2">
    <source>
        <dbReference type="ARBA" id="ARBA00009801"/>
    </source>
</evidence>
<comment type="similarity">
    <text evidence="2">Belongs to the NAF1 family.</text>
</comment>
<keyword evidence="8" id="KW-0539">Nucleus</keyword>
<dbReference type="FunFam" id="2.40.10.230:FF:000002">
    <property type="entry name" value="H/ACA ribonucleoprotein complex non-core subunit NAF1"/>
    <property type="match status" value="1"/>
</dbReference>
<protein>
    <recommendedName>
        <fullName evidence="3">H/ACA ribonucleoprotein complex non-core subunit NAF1</fullName>
    </recommendedName>
</protein>
<dbReference type="AlphaFoldDB" id="B9RW55"/>
<evidence type="ECO:0000256" key="3">
    <source>
        <dbReference type="ARBA" id="ARBA00021438"/>
    </source>
</evidence>
<dbReference type="OMA" id="NHGPNNG"/>
<dbReference type="Gene3D" id="2.40.10.230">
    <property type="entry name" value="Probable tRNA pseudouridine synthase domain"/>
    <property type="match status" value="1"/>
</dbReference>
<sequence>MVGFITEPTTTVKEEIEEEHNQASKFRNSKESIEPFHAKFSDLSFDDSSIDFDYIREFFQDSPDFDRVSLDKIDFGGFGKCIMDMGDKDCSFGTNPVVDCCNLSIDGSKAIEGQSGGSVMVKEEKVDFEREENLGSFIEEGIGKVSLVGGPDCGDGQGSVMVEEEKVEFEREGNLGSLIEKEIGKVSLVGGLSADCGDGIVEKSEVIGVEVEMRRESLVAASSSVFPDESFAMSGVAGDERDIGNPTLATGSSAVNGLGSGVNNEVMGDDDESGSDGKSASGSSSSSTSSSNNDDDEEEEEDESNEEEEEEGMQLKREVEEGEIEEGEIREINGEGMVHKSDEDEEEDEKNMVEWSDVEFDDIEEEEEGTGLMKGPIRSQNELKFLPPVPPVDVTLQPHHQVLPVGVVLSIINAQVIVEGVEKHNPLNEGSILWITEKRSPLGLVDEIFGPVQNPYYVVRYNSESEVPSGISQGTRISFVAEFANHVLNEKNLYKKGYDASGENDEELSDEAEFSDDEKEAEYMRMKKMSKRGINGQTVGNKKNSRTKDKNRNGNRKNVGPLGQHASMCGGQLPPPNQNQQNTSSAVASMNNYSSSSSFTGGASFFQPFPPMAQSAGLFQPSNGAWISGLASQQPQNAVIPGGFPANNMSWAAQNQFHPPSRMPITNGMPFQQQFIPSQGSLSNGVPPGGQMSFFAGPSPWPAVIGQNCFNQAPFEMGFQVQPTQPIMNVGDQGNGLGVSAVIPGNIQAPQQFNSGAPSGRGGRRQFHRGGGRFAGGRGGRGRKGT</sequence>
<dbReference type="Pfam" id="PF04410">
    <property type="entry name" value="Gar1"/>
    <property type="match status" value="1"/>
</dbReference>
<evidence type="ECO:0000256" key="1">
    <source>
        <dbReference type="ARBA" id="ARBA00004123"/>
    </source>
</evidence>
<dbReference type="GO" id="GO:0005634">
    <property type="term" value="C:nucleus"/>
    <property type="evidence" value="ECO:0007669"/>
    <property type="project" value="UniProtKB-SubCell"/>
</dbReference>
<evidence type="ECO:0000256" key="6">
    <source>
        <dbReference type="ARBA" id="ARBA00022553"/>
    </source>
</evidence>
<dbReference type="STRING" id="3988.B9RW55"/>
<keyword evidence="5" id="KW-0698">rRNA processing</keyword>
<dbReference type="InterPro" id="IPR007504">
    <property type="entry name" value="H/ACA_rnp_Gar1/Naf1"/>
</dbReference>
<organism evidence="10 11">
    <name type="scientific">Ricinus communis</name>
    <name type="common">Castor bean</name>
    <dbReference type="NCBI Taxonomy" id="3988"/>
    <lineage>
        <taxon>Eukaryota</taxon>
        <taxon>Viridiplantae</taxon>
        <taxon>Streptophyta</taxon>
        <taxon>Embryophyta</taxon>
        <taxon>Tracheophyta</taxon>
        <taxon>Spermatophyta</taxon>
        <taxon>Magnoliopsida</taxon>
        <taxon>eudicotyledons</taxon>
        <taxon>Gunneridae</taxon>
        <taxon>Pentapetalae</taxon>
        <taxon>rosids</taxon>
        <taxon>fabids</taxon>
        <taxon>Malpighiales</taxon>
        <taxon>Euphorbiaceae</taxon>
        <taxon>Acalyphoideae</taxon>
        <taxon>Acalypheae</taxon>
        <taxon>Ricinus</taxon>
    </lineage>
</organism>
<dbReference type="GO" id="GO:0000493">
    <property type="term" value="P:box H/ACA snoRNP assembly"/>
    <property type="evidence" value="ECO:0000318"/>
    <property type="project" value="GO_Central"/>
</dbReference>
<comment type="subcellular location">
    <subcellularLocation>
        <location evidence="1">Nucleus</location>
    </subcellularLocation>
</comment>
<dbReference type="SUPFAM" id="SSF50447">
    <property type="entry name" value="Translation proteins"/>
    <property type="match status" value="1"/>
</dbReference>
<dbReference type="InterPro" id="IPR009000">
    <property type="entry name" value="Transl_B-barrel_sf"/>
</dbReference>
<feature type="region of interest" description="Disordered" evidence="9">
    <location>
        <begin position="749"/>
        <end position="786"/>
    </location>
</feature>
<feature type="compositionally biased region" description="Basic and acidic residues" evidence="9">
    <location>
        <begin position="327"/>
        <end position="342"/>
    </location>
</feature>
<feature type="compositionally biased region" description="Low complexity" evidence="9">
    <location>
        <begin position="276"/>
        <end position="292"/>
    </location>
</feature>
<feature type="compositionally biased region" description="Acidic residues" evidence="9">
    <location>
        <begin position="293"/>
        <end position="312"/>
    </location>
</feature>
<keyword evidence="7" id="KW-0694">RNA-binding</keyword>
<evidence type="ECO:0000313" key="10">
    <source>
        <dbReference type="EMBL" id="EEF44492.1"/>
    </source>
</evidence>
<accession>B9RW55</accession>
<evidence type="ECO:0000313" key="11">
    <source>
        <dbReference type="Proteomes" id="UP000008311"/>
    </source>
</evidence>
<name>B9RW55_RICCO</name>
<dbReference type="GO" id="GO:0001522">
    <property type="term" value="P:pseudouridine synthesis"/>
    <property type="evidence" value="ECO:0007669"/>
    <property type="project" value="InterPro"/>
</dbReference>
<dbReference type="EMBL" id="EQ973822">
    <property type="protein sequence ID" value="EEF44492.1"/>
    <property type="molecule type" value="Genomic_DNA"/>
</dbReference>
<feature type="compositionally biased region" description="Acidic residues" evidence="9">
    <location>
        <begin position="502"/>
        <end position="520"/>
    </location>
</feature>
<dbReference type="InterPro" id="IPR040309">
    <property type="entry name" value="Naf1"/>
</dbReference>
<dbReference type="Proteomes" id="UP000008311">
    <property type="component" value="Unassembled WGS sequence"/>
</dbReference>
<keyword evidence="4" id="KW-0690">Ribosome biogenesis</keyword>
<dbReference type="KEGG" id="rcu:8262122"/>
<dbReference type="GO" id="GO:0042254">
    <property type="term" value="P:ribosome biogenesis"/>
    <property type="evidence" value="ECO:0000318"/>
    <property type="project" value="GO_Central"/>
</dbReference>
<reference evidence="11" key="1">
    <citation type="journal article" date="2010" name="Nat. Biotechnol.">
        <title>Draft genome sequence of the oilseed species Ricinus communis.</title>
        <authorList>
            <person name="Chan A.P."/>
            <person name="Crabtree J."/>
            <person name="Zhao Q."/>
            <person name="Lorenzi H."/>
            <person name="Orvis J."/>
            <person name="Puiu D."/>
            <person name="Melake-Berhan A."/>
            <person name="Jones K.M."/>
            <person name="Redman J."/>
            <person name="Chen G."/>
            <person name="Cahoon E.B."/>
            <person name="Gedil M."/>
            <person name="Stanke M."/>
            <person name="Haas B.J."/>
            <person name="Wortman J.R."/>
            <person name="Fraser-Liggett C.M."/>
            <person name="Ravel J."/>
            <person name="Rabinowicz P.D."/>
        </authorList>
    </citation>
    <scope>NUCLEOTIDE SEQUENCE [LARGE SCALE GENOMIC DNA]</scope>
    <source>
        <strain evidence="11">cv. Hale</strain>
    </source>
</reference>
<dbReference type="GO" id="GO:0003723">
    <property type="term" value="F:RNA binding"/>
    <property type="evidence" value="ECO:0000318"/>
    <property type="project" value="GO_Central"/>
</dbReference>
<dbReference type="PANTHER" id="PTHR31633:SF1">
    <property type="entry name" value="H_ACA RIBONUCLEOPROTEIN COMPLEX NON-CORE SUBUNIT NAF1"/>
    <property type="match status" value="1"/>
</dbReference>
<evidence type="ECO:0000256" key="4">
    <source>
        <dbReference type="ARBA" id="ARBA00022517"/>
    </source>
</evidence>
<feature type="compositionally biased region" description="Low complexity" evidence="9">
    <location>
        <begin position="578"/>
        <end position="589"/>
    </location>
</feature>
<evidence type="ECO:0000256" key="8">
    <source>
        <dbReference type="ARBA" id="ARBA00023242"/>
    </source>
</evidence>
<evidence type="ECO:0000256" key="5">
    <source>
        <dbReference type="ARBA" id="ARBA00022552"/>
    </source>
</evidence>
<dbReference type="OrthoDB" id="21550at2759"/>
<evidence type="ECO:0000256" key="7">
    <source>
        <dbReference type="ARBA" id="ARBA00022884"/>
    </source>
</evidence>
<dbReference type="PANTHER" id="PTHR31633">
    <property type="entry name" value="H/ACA RIBONUCLEOPROTEIN COMPLEX NON-CORE SUBUNIT NAF1"/>
    <property type="match status" value="1"/>
</dbReference>
<gene>
    <name evidence="10" type="ORF">RCOM_1176220</name>
</gene>
<keyword evidence="6" id="KW-0597">Phosphoprotein</keyword>
<dbReference type="InterPro" id="IPR038664">
    <property type="entry name" value="Gar1/Naf1_Cbf5-bd_sf"/>
</dbReference>
<feature type="region of interest" description="Disordered" evidence="9">
    <location>
        <begin position="242"/>
        <end position="351"/>
    </location>
</feature>
<dbReference type="eggNOG" id="KOG2236">
    <property type="taxonomic scope" value="Eukaryota"/>
</dbReference>
<feature type="region of interest" description="Disordered" evidence="9">
    <location>
        <begin position="497"/>
        <end position="589"/>
    </location>
</feature>